<dbReference type="Proteomes" id="UP000828390">
    <property type="component" value="Unassembled WGS sequence"/>
</dbReference>
<accession>A0A9D4G2R7</accession>
<name>A0A9D4G2R7_DREPO</name>
<dbReference type="EMBL" id="JAIWYP010000006">
    <property type="protein sequence ID" value="KAH3809191.1"/>
    <property type="molecule type" value="Genomic_DNA"/>
</dbReference>
<protein>
    <submittedName>
        <fullName evidence="1">Uncharacterized protein</fullName>
    </submittedName>
</protein>
<sequence>MAEGGIGCTELESESNLRHNHQSQASLHIMFALKTAAGSICDLIWHCIIAICNKFVLEAASK</sequence>
<proteinExistence type="predicted"/>
<gene>
    <name evidence="1" type="ORF">DPMN_137552</name>
</gene>
<evidence type="ECO:0000313" key="2">
    <source>
        <dbReference type="Proteomes" id="UP000828390"/>
    </source>
</evidence>
<reference evidence="1" key="1">
    <citation type="journal article" date="2019" name="bioRxiv">
        <title>The Genome of the Zebra Mussel, Dreissena polymorpha: A Resource for Invasive Species Research.</title>
        <authorList>
            <person name="McCartney M.A."/>
            <person name="Auch B."/>
            <person name="Kono T."/>
            <person name="Mallez S."/>
            <person name="Zhang Y."/>
            <person name="Obille A."/>
            <person name="Becker A."/>
            <person name="Abrahante J.E."/>
            <person name="Garbe J."/>
            <person name="Badalamenti J.P."/>
            <person name="Herman A."/>
            <person name="Mangelson H."/>
            <person name="Liachko I."/>
            <person name="Sullivan S."/>
            <person name="Sone E.D."/>
            <person name="Koren S."/>
            <person name="Silverstein K.A.T."/>
            <person name="Beckman K.B."/>
            <person name="Gohl D.M."/>
        </authorList>
    </citation>
    <scope>NUCLEOTIDE SEQUENCE</scope>
    <source>
        <strain evidence="1">Duluth1</strain>
        <tissue evidence="1">Whole animal</tissue>
    </source>
</reference>
<reference evidence="1" key="2">
    <citation type="submission" date="2020-11" db="EMBL/GenBank/DDBJ databases">
        <authorList>
            <person name="McCartney M.A."/>
            <person name="Auch B."/>
            <person name="Kono T."/>
            <person name="Mallez S."/>
            <person name="Becker A."/>
            <person name="Gohl D.M."/>
            <person name="Silverstein K.A.T."/>
            <person name="Koren S."/>
            <person name="Bechman K.B."/>
            <person name="Herman A."/>
            <person name="Abrahante J.E."/>
            <person name="Garbe J."/>
        </authorList>
    </citation>
    <scope>NUCLEOTIDE SEQUENCE</scope>
    <source>
        <strain evidence="1">Duluth1</strain>
        <tissue evidence="1">Whole animal</tissue>
    </source>
</reference>
<dbReference type="AlphaFoldDB" id="A0A9D4G2R7"/>
<organism evidence="1 2">
    <name type="scientific">Dreissena polymorpha</name>
    <name type="common">Zebra mussel</name>
    <name type="synonym">Mytilus polymorpha</name>
    <dbReference type="NCBI Taxonomy" id="45954"/>
    <lineage>
        <taxon>Eukaryota</taxon>
        <taxon>Metazoa</taxon>
        <taxon>Spiralia</taxon>
        <taxon>Lophotrochozoa</taxon>
        <taxon>Mollusca</taxon>
        <taxon>Bivalvia</taxon>
        <taxon>Autobranchia</taxon>
        <taxon>Heteroconchia</taxon>
        <taxon>Euheterodonta</taxon>
        <taxon>Imparidentia</taxon>
        <taxon>Neoheterodontei</taxon>
        <taxon>Myida</taxon>
        <taxon>Dreissenoidea</taxon>
        <taxon>Dreissenidae</taxon>
        <taxon>Dreissena</taxon>
    </lineage>
</organism>
<keyword evidence="2" id="KW-1185">Reference proteome</keyword>
<evidence type="ECO:0000313" key="1">
    <source>
        <dbReference type="EMBL" id="KAH3809191.1"/>
    </source>
</evidence>
<comment type="caution">
    <text evidence="1">The sequence shown here is derived from an EMBL/GenBank/DDBJ whole genome shotgun (WGS) entry which is preliminary data.</text>
</comment>